<sequence length="218" mass="24563">MLPFLPWLKWPHIEGEQGTGSVASGDPGRGLMRELIWQIAQRERQALEKEPQHHFSRGTLGHLRPCTRPSSFTPMPASERRQLEELCAHVPASHAATVLSRFCEILAHSDVLPWELGCVFEWVLKDFLRRQEEVGHRLPMPPHQPPLLPVSPPPAGRSTSKWPAYFAPSSPDLQEGHREEIPTISSCVDRHVRRACPASVQRDSLNAILRNARVTAIL</sequence>
<evidence type="ECO:0000313" key="3">
    <source>
        <dbReference type="Proteomes" id="UP000314983"/>
    </source>
</evidence>
<dbReference type="STRING" id="8005.ENSEEEP00000050532"/>
<dbReference type="GeneTree" id="ENSGT00940000174626"/>
<dbReference type="InterPro" id="IPR028092">
    <property type="entry name" value="RD3"/>
</dbReference>
<dbReference type="PANTHER" id="PTHR28489:SF3">
    <property type="entry name" value="PROTEIN RD3-LIKE"/>
    <property type="match status" value="1"/>
</dbReference>
<accession>A0A4W4HGV2</accession>
<reference evidence="2" key="3">
    <citation type="submission" date="2020-05" db="EMBL/GenBank/DDBJ databases">
        <title>Electrophorus electricus (electric eel) genome, fEleEle1, primary haplotype.</title>
        <authorList>
            <person name="Myers G."/>
            <person name="Meyer A."/>
            <person name="Fedrigo O."/>
            <person name="Formenti G."/>
            <person name="Rhie A."/>
            <person name="Tracey A."/>
            <person name="Sims Y."/>
            <person name="Jarvis E.D."/>
        </authorList>
    </citation>
    <scope>NUCLEOTIDE SEQUENCE [LARGE SCALE GENOMIC DNA]</scope>
</reference>
<dbReference type="Ensembl" id="ENSEEET00000051086.2">
    <property type="protein sequence ID" value="ENSEEEP00000050532.2"/>
    <property type="gene ID" value="ENSEEEG00000023767.2"/>
</dbReference>
<reference evidence="2" key="4">
    <citation type="submission" date="2025-08" db="UniProtKB">
        <authorList>
            <consortium name="Ensembl"/>
        </authorList>
    </citation>
    <scope>IDENTIFICATION</scope>
</reference>
<evidence type="ECO:0000313" key="2">
    <source>
        <dbReference type="Ensembl" id="ENSEEEP00000050532.2"/>
    </source>
</evidence>
<feature type="compositionally biased region" description="Pro residues" evidence="1">
    <location>
        <begin position="139"/>
        <end position="155"/>
    </location>
</feature>
<keyword evidence="3" id="KW-1185">Reference proteome</keyword>
<dbReference type="PANTHER" id="PTHR28489">
    <property type="entry name" value="RENTINAL DEGENERATION 3-LIKE"/>
    <property type="match status" value="1"/>
</dbReference>
<feature type="region of interest" description="Disordered" evidence="1">
    <location>
        <begin position="138"/>
        <end position="159"/>
    </location>
</feature>
<dbReference type="OMA" id="WMKWPKS"/>
<protein>
    <submittedName>
        <fullName evidence="2">Uncharacterized protein</fullName>
    </submittedName>
</protein>
<reference evidence="3" key="1">
    <citation type="journal article" date="2014" name="Science">
        <title>Nonhuman genetics. Genomic basis for the convergent evolution of electric organs.</title>
        <authorList>
            <person name="Gallant J.R."/>
            <person name="Traeger L.L."/>
            <person name="Volkening J.D."/>
            <person name="Moffett H."/>
            <person name="Chen P.H."/>
            <person name="Novina C.D."/>
            <person name="Phillips G.N.Jr."/>
            <person name="Anand R."/>
            <person name="Wells G.B."/>
            <person name="Pinch M."/>
            <person name="Guth R."/>
            <person name="Unguez G.A."/>
            <person name="Albert J.S."/>
            <person name="Zakon H.H."/>
            <person name="Samanta M.P."/>
            <person name="Sussman M.R."/>
        </authorList>
    </citation>
    <scope>NUCLEOTIDE SEQUENCE [LARGE SCALE GENOMIC DNA]</scope>
</reference>
<organism evidence="2 3">
    <name type="scientific">Electrophorus electricus</name>
    <name type="common">Electric eel</name>
    <name type="synonym">Gymnotus electricus</name>
    <dbReference type="NCBI Taxonomy" id="8005"/>
    <lineage>
        <taxon>Eukaryota</taxon>
        <taxon>Metazoa</taxon>
        <taxon>Chordata</taxon>
        <taxon>Craniata</taxon>
        <taxon>Vertebrata</taxon>
        <taxon>Euteleostomi</taxon>
        <taxon>Actinopterygii</taxon>
        <taxon>Neopterygii</taxon>
        <taxon>Teleostei</taxon>
        <taxon>Ostariophysi</taxon>
        <taxon>Gymnotiformes</taxon>
        <taxon>Gymnotoidei</taxon>
        <taxon>Gymnotidae</taxon>
        <taxon>Electrophorus</taxon>
    </lineage>
</organism>
<name>A0A4W4HGV2_ELEEL</name>
<reference evidence="3" key="2">
    <citation type="journal article" date="2017" name="Sci. Adv.">
        <title>A tail of two voltages: Proteomic comparison of the three electric organs of the electric eel.</title>
        <authorList>
            <person name="Traeger L.L."/>
            <person name="Sabat G."/>
            <person name="Barrett-Wilt G.A."/>
            <person name="Wells G.B."/>
            <person name="Sussman M.R."/>
        </authorList>
    </citation>
    <scope>NUCLEOTIDE SEQUENCE [LARGE SCALE GENOMIC DNA]</scope>
</reference>
<dbReference type="AlphaFoldDB" id="A0A4W4HGV2"/>
<evidence type="ECO:0000256" key="1">
    <source>
        <dbReference type="SAM" id="MobiDB-lite"/>
    </source>
</evidence>
<dbReference type="Pfam" id="PF14473">
    <property type="entry name" value="RD3"/>
    <property type="match status" value="1"/>
</dbReference>
<dbReference type="Proteomes" id="UP000314983">
    <property type="component" value="Chromosome 3"/>
</dbReference>
<reference evidence="2" key="5">
    <citation type="submission" date="2025-09" db="UniProtKB">
        <authorList>
            <consortium name="Ensembl"/>
        </authorList>
    </citation>
    <scope>IDENTIFICATION</scope>
</reference>
<proteinExistence type="predicted"/>